<organism evidence="2 3">
    <name type="scientific">Stichopus japonicus</name>
    <name type="common">Sea cucumber</name>
    <dbReference type="NCBI Taxonomy" id="307972"/>
    <lineage>
        <taxon>Eukaryota</taxon>
        <taxon>Metazoa</taxon>
        <taxon>Echinodermata</taxon>
        <taxon>Eleutherozoa</taxon>
        <taxon>Echinozoa</taxon>
        <taxon>Holothuroidea</taxon>
        <taxon>Aspidochirotacea</taxon>
        <taxon>Aspidochirotida</taxon>
        <taxon>Stichopodidae</taxon>
        <taxon>Apostichopus</taxon>
    </lineage>
</organism>
<dbReference type="PANTHER" id="PTHR47510">
    <property type="entry name" value="REVERSE TRANSCRIPTASE DOMAIN-CONTAINING PROTEIN"/>
    <property type="match status" value="1"/>
</dbReference>
<evidence type="ECO:0000313" key="3">
    <source>
        <dbReference type="Proteomes" id="UP000230750"/>
    </source>
</evidence>
<dbReference type="AlphaFoldDB" id="A0A2G8JQ71"/>
<evidence type="ECO:0000313" key="2">
    <source>
        <dbReference type="EMBL" id="PIK37922.1"/>
    </source>
</evidence>
<dbReference type="InterPro" id="IPR043502">
    <property type="entry name" value="DNA/RNA_pol_sf"/>
</dbReference>
<dbReference type="SUPFAM" id="SSF56219">
    <property type="entry name" value="DNase I-like"/>
    <property type="match status" value="1"/>
</dbReference>
<dbReference type="Pfam" id="PF00078">
    <property type="entry name" value="RVT_1"/>
    <property type="match status" value="1"/>
</dbReference>
<dbReference type="CDD" id="cd01650">
    <property type="entry name" value="RT_nLTR_like"/>
    <property type="match status" value="1"/>
</dbReference>
<dbReference type="PROSITE" id="PS50878">
    <property type="entry name" value="RT_POL"/>
    <property type="match status" value="1"/>
</dbReference>
<evidence type="ECO:0000259" key="1">
    <source>
        <dbReference type="PROSITE" id="PS50878"/>
    </source>
</evidence>
<keyword evidence="3" id="KW-1185">Reference proteome</keyword>
<name>A0A2G8JQ71_STIJA</name>
<dbReference type="OrthoDB" id="6264580at2759"/>
<feature type="domain" description="Reverse transcriptase" evidence="1">
    <location>
        <begin position="394"/>
        <end position="656"/>
    </location>
</feature>
<dbReference type="InterPro" id="IPR036691">
    <property type="entry name" value="Endo/exonu/phosph_ase_sf"/>
</dbReference>
<comment type="caution">
    <text evidence="2">The sequence shown here is derived from an EMBL/GenBank/DDBJ whole genome shotgun (WGS) entry which is preliminary data.</text>
</comment>
<accession>A0A2G8JQ71</accession>
<gene>
    <name evidence="2" type="ORF">BSL78_25241</name>
</gene>
<dbReference type="InterPro" id="IPR000477">
    <property type="entry name" value="RT_dom"/>
</dbReference>
<dbReference type="STRING" id="307972.A0A2G8JQ71"/>
<sequence>MFRHDRQFSANGGGLITYIWKDWAVSYPKVCCSISIPDIELLAVRARPRYLPSDMSNVTIVNVYTRPLSNFSTADKELKSAITKLQKENPRTHFIIAGDVNRESIACIETMGFKNLVNFATFPSSNSVLDAVYVTGDVYHVKKSHPISTSDHSSVLLIPKYTEKHRAKKQRRSRSQKDLSFDNVRSMQEMLQTTDWNVFREGCDDPDELTDVISSYIGFVSDVCIPMKKITPAEMMKRIPPDNKIKQLEKQKQKAIEDKDNISRNRIQREINKHVNNLRSDTFGGIKGNSRAFWDVVKSIRDPTKDDQPRRVDADFGKELSDYFGRFNDSISKDIPLYLPEKNEGCHELDVNVVRKQFGKVKRGVACGSDKIPWWVFKFFSFELAPIYTSLFQESLQHSQIPNLWKTALTSPVPKVANPKDVNDFRPIDLASIAFNSMQRILLPRLTDSINQFGDKRQFAYRKGVSCVDAVLLLIHEVVSELNCKETTIAKVLFLDFSSAFNTVLPNQLITDLSGFITEPWLLHWLAQFLTGWSRHVKLENGLSDRSEIKVGVPQGGPLSALLFTLYTDEIKSGGHISITKYADDTAILCKISKSSCVNDQLNYQQSVNDVVSTCDRKNLLLNAKKSKEMCFANININIKVFCLQDHKVSPYMNLR</sequence>
<dbReference type="Proteomes" id="UP000230750">
    <property type="component" value="Unassembled WGS sequence"/>
</dbReference>
<dbReference type="PANTHER" id="PTHR47510:SF3">
    <property type="entry name" value="ENDO_EXONUCLEASE_PHOSPHATASE DOMAIN-CONTAINING PROTEIN"/>
    <property type="match status" value="1"/>
</dbReference>
<protein>
    <recommendedName>
        <fullName evidence="1">Reverse transcriptase domain-containing protein</fullName>
    </recommendedName>
</protein>
<reference evidence="2 3" key="1">
    <citation type="journal article" date="2017" name="PLoS Biol.">
        <title>The sea cucumber genome provides insights into morphological evolution and visceral regeneration.</title>
        <authorList>
            <person name="Zhang X."/>
            <person name="Sun L."/>
            <person name="Yuan J."/>
            <person name="Sun Y."/>
            <person name="Gao Y."/>
            <person name="Zhang L."/>
            <person name="Li S."/>
            <person name="Dai H."/>
            <person name="Hamel J.F."/>
            <person name="Liu C."/>
            <person name="Yu Y."/>
            <person name="Liu S."/>
            <person name="Lin W."/>
            <person name="Guo K."/>
            <person name="Jin S."/>
            <person name="Xu P."/>
            <person name="Storey K.B."/>
            <person name="Huan P."/>
            <person name="Zhang T."/>
            <person name="Zhou Y."/>
            <person name="Zhang J."/>
            <person name="Lin C."/>
            <person name="Li X."/>
            <person name="Xing L."/>
            <person name="Huo D."/>
            <person name="Sun M."/>
            <person name="Wang L."/>
            <person name="Mercier A."/>
            <person name="Li F."/>
            <person name="Yang H."/>
            <person name="Xiang J."/>
        </authorList>
    </citation>
    <scope>NUCLEOTIDE SEQUENCE [LARGE SCALE GENOMIC DNA]</scope>
    <source>
        <strain evidence="2">Shaxun</strain>
        <tissue evidence="2">Muscle</tissue>
    </source>
</reference>
<proteinExistence type="predicted"/>
<dbReference type="SUPFAM" id="SSF56672">
    <property type="entry name" value="DNA/RNA polymerases"/>
    <property type="match status" value="1"/>
</dbReference>
<dbReference type="Gene3D" id="3.60.10.10">
    <property type="entry name" value="Endonuclease/exonuclease/phosphatase"/>
    <property type="match status" value="1"/>
</dbReference>
<dbReference type="EMBL" id="MRZV01001430">
    <property type="protein sequence ID" value="PIK37922.1"/>
    <property type="molecule type" value="Genomic_DNA"/>
</dbReference>